<name>A0ABW9G8J8_9GAMM</name>
<comment type="similarity">
    <text evidence="6">Belongs to the exbB/tolQ family.</text>
</comment>
<dbReference type="PIRSF" id="PIRSF037714">
    <property type="entry name" value="TolR"/>
    <property type="match status" value="1"/>
</dbReference>
<comment type="caution">
    <text evidence="10">The sequence shown here is derived from an EMBL/GenBank/DDBJ whole genome shotgun (WGS) entry which is preliminary data.</text>
</comment>
<keyword evidence="11" id="KW-1185">Reference proteome</keyword>
<gene>
    <name evidence="10" type="ORF">ABUE30_08210</name>
</gene>
<evidence type="ECO:0000256" key="3">
    <source>
        <dbReference type="ARBA" id="ARBA00022692"/>
    </source>
</evidence>
<accession>A0ABW9G8J8</accession>
<feature type="chain" id="PRO_5046677929" evidence="8">
    <location>
        <begin position="18"/>
        <end position="437"/>
    </location>
</feature>
<comment type="subcellular location">
    <subcellularLocation>
        <location evidence="1">Cell membrane</location>
        <topology evidence="1">Multi-pass membrane protein</topology>
    </subcellularLocation>
    <subcellularLocation>
        <location evidence="6">Membrane</location>
        <topology evidence="6">Multi-pass membrane protein</topology>
    </subcellularLocation>
</comment>
<dbReference type="PANTHER" id="PTHR30625">
    <property type="entry name" value="PROTEIN TOLQ"/>
    <property type="match status" value="1"/>
</dbReference>
<reference evidence="10 11" key="1">
    <citation type="journal article" date="2013" name="Int. J. Syst. Evol. Microbiol.">
        <title>Celerinatantimonas yamalensis sp. nov., a cold-adapted diazotrophic bacterium from a cold permafrost brine.</title>
        <authorList>
            <person name="Shcherbakova V."/>
            <person name="Chuvilskaya N."/>
            <person name="Rivkina E."/>
            <person name="Demidov N."/>
            <person name="Uchaeva V."/>
            <person name="Suetin S."/>
            <person name="Suzina N."/>
            <person name="Gilichinsky D."/>
        </authorList>
    </citation>
    <scope>NUCLEOTIDE SEQUENCE [LARGE SCALE GENOMIC DNA]</scope>
    <source>
        <strain evidence="10 11">C7</strain>
    </source>
</reference>
<evidence type="ECO:0000313" key="11">
    <source>
        <dbReference type="Proteomes" id="UP001629953"/>
    </source>
</evidence>
<dbReference type="PANTHER" id="PTHR30625:SF11">
    <property type="entry name" value="MOTA_TOLQ_EXBB PROTON CHANNEL DOMAIN-CONTAINING PROTEIN"/>
    <property type="match status" value="1"/>
</dbReference>
<keyword evidence="2" id="KW-1003">Cell membrane</keyword>
<proteinExistence type="inferred from homology"/>
<keyword evidence="6" id="KW-0813">Transport</keyword>
<evidence type="ECO:0000313" key="10">
    <source>
        <dbReference type="EMBL" id="MFM2485046.1"/>
    </source>
</evidence>
<evidence type="ECO:0000256" key="8">
    <source>
        <dbReference type="SAM" id="SignalP"/>
    </source>
</evidence>
<dbReference type="InterPro" id="IPR050790">
    <property type="entry name" value="ExbB/TolQ_transport"/>
</dbReference>
<evidence type="ECO:0000256" key="1">
    <source>
        <dbReference type="ARBA" id="ARBA00004651"/>
    </source>
</evidence>
<keyword evidence="5 7" id="KW-0472">Membrane</keyword>
<organism evidence="10 11">
    <name type="scientific">Celerinatantimonas yamalensis</name>
    <dbReference type="NCBI Taxonomy" id="559956"/>
    <lineage>
        <taxon>Bacteria</taxon>
        <taxon>Pseudomonadati</taxon>
        <taxon>Pseudomonadota</taxon>
        <taxon>Gammaproteobacteria</taxon>
        <taxon>Celerinatantimonadaceae</taxon>
        <taxon>Celerinatantimonas</taxon>
    </lineage>
</organism>
<keyword evidence="3 7" id="KW-0812">Transmembrane</keyword>
<feature type="transmembrane region" description="Helical" evidence="7">
    <location>
        <begin position="342"/>
        <end position="369"/>
    </location>
</feature>
<evidence type="ECO:0000256" key="6">
    <source>
        <dbReference type="RuleBase" id="RU004057"/>
    </source>
</evidence>
<dbReference type="InterPro" id="IPR017270">
    <property type="entry name" value="MotA/TolQ/ExbB-rel"/>
</dbReference>
<feature type="transmembrane region" description="Helical" evidence="7">
    <location>
        <begin position="256"/>
        <end position="282"/>
    </location>
</feature>
<keyword evidence="4 7" id="KW-1133">Transmembrane helix</keyword>
<keyword evidence="8" id="KW-0732">Signal</keyword>
<keyword evidence="6" id="KW-0653">Protein transport</keyword>
<dbReference type="Pfam" id="PF01618">
    <property type="entry name" value="MotA_ExbB"/>
    <property type="match status" value="1"/>
</dbReference>
<evidence type="ECO:0000256" key="5">
    <source>
        <dbReference type="ARBA" id="ARBA00023136"/>
    </source>
</evidence>
<dbReference type="InterPro" id="IPR002898">
    <property type="entry name" value="MotA_ExbB_proton_chnl"/>
</dbReference>
<evidence type="ECO:0000256" key="2">
    <source>
        <dbReference type="ARBA" id="ARBA00022475"/>
    </source>
</evidence>
<feature type="signal peptide" evidence="8">
    <location>
        <begin position="1"/>
        <end position="17"/>
    </location>
</feature>
<dbReference type="Proteomes" id="UP001629953">
    <property type="component" value="Unassembled WGS sequence"/>
</dbReference>
<evidence type="ECO:0000259" key="9">
    <source>
        <dbReference type="Pfam" id="PF01618"/>
    </source>
</evidence>
<dbReference type="RefSeq" id="WP_408623259.1">
    <property type="nucleotide sequence ID" value="NZ_JBEQCT010000003.1"/>
</dbReference>
<feature type="transmembrane region" description="Helical" evidence="7">
    <location>
        <begin position="381"/>
        <end position="401"/>
    </location>
</feature>
<evidence type="ECO:0000256" key="4">
    <source>
        <dbReference type="ARBA" id="ARBA00022989"/>
    </source>
</evidence>
<evidence type="ECO:0000256" key="7">
    <source>
        <dbReference type="SAM" id="Phobius"/>
    </source>
</evidence>
<dbReference type="EMBL" id="JBEQCT010000003">
    <property type="protein sequence ID" value="MFM2485046.1"/>
    <property type="molecule type" value="Genomic_DNA"/>
</dbReference>
<sequence length="437" mass="48523">MKHMAALLAIISLSASAANSPSFATSAQTISQQDTQLNQLRQTKFLTHLQQQRQLLAQSHERLIKAKQRQATLKASFVNNETRLTQLSEQLHQRSGELGKVFDVLRTEADRFRHDLQQSLTSAEFGDRHQKFAWISKDQIPSSQDLRTLNQQLLTQLLASGRISQFKRPVIAQDGQQQTQRVTRLGEFELFNQQGQYLSWSSPTQTLEVIAKQPSSARDFVSGHSNRVLIDPTRGQLLAIQAQLPTFMQRIAQGGAIGYVIITLGLISLLIALYRLATLVSIERKVNRQLRSLQPRDDNPLGRILACIPNRLHTLDTLEVYIDEAVSIELPKLERSHTLVKLVAGVAPLLGLLGTVTGMIGTFQAITLFGTSDPKMMASGISQALMTTVLGLVAAIPLLFAHNLLSTRARRISQILQQQTLALLADRLKQEPADESA</sequence>
<feature type="domain" description="MotA/TolQ/ExbB proton channel" evidence="9">
    <location>
        <begin position="314"/>
        <end position="417"/>
    </location>
</feature>
<protein>
    <submittedName>
        <fullName evidence="10">MotA/TolQ/ExbB proton channel family protein</fullName>
    </submittedName>
</protein>